<proteinExistence type="predicted"/>
<protein>
    <submittedName>
        <fullName evidence="1">Uncharacterized protein</fullName>
    </submittedName>
</protein>
<sequence>MGGNVKRNGKLINISNTCTIDYYLLAFWYLSKIKKIFYQNETNTQKVQIINEILISIENLNWERARELWTFEINNFNLEENFNSISLFGSEYEKFFQHISIFQRYNLIQRCKKTCIQNNKLIRDDSDNLFFKKINNRVVIYTGYNDKCHICKINKNPRIKLKDNPDFLIIQSINSNIYLNELPKQFRIGKNIFPFLCATIHRRNHFIGIFEVNEELFVIDDLDQSMTPLPSYDKNKPSHFYRYKTTLSLYFLI</sequence>
<keyword evidence="2" id="KW-1185">Reference proteome</keyword>
<dbReference type="AlphaFoldDB" id="A0A814JW30"/>
<name>A0A814JW30_9BILA</name>
<accession>A0A814JW30</accession>
<organism evidence="1 2">
    <name type="scientific">Brachionus calyciflorus</name>
    <dbReference type="NCBI Taxonomy" id="104777"/>
    <lineage>
        <taxon>Eukaryota</taxon>
        <taxon>Metazoa</taxon>
        <taxon>Spiralia</taxon>
        <taxon>Gnathifera</taxon>
        <taxon>Rotifera</taxon>
        <taxon>Eurotatoria</taxon>
        <taxon>Monogononta</taxon>
        <taxon>Pseudotrocha</taxon>
        <taxon>Ploima</taxon>
        <taxon>Brachionidae</taxon>
        <taxon>Brachionus</taxon>
    </lineage>
</organism>
<dbReference type="EMBL" id="CAJNOC010005170">
    <property type="protein sequence ID" value="CAF1044454.1"/>
    <property type="molecule type" value="Genomic_DNA"/>
</dbReference>
<evidence type="ECO:0000313" key="1">
    <source>
        <dbReference type="EMBL" id="CAF1044454.1"/>
    </source>
</evidence>
<evidence type="ECO:0000313" key="2">
    <source>
        <dbReference type="Proteomes" id="UP000663879"/>
    </source>
</evidence>
<comment type="caution">
    <text evidence="1">The sequence shown here is derived from an EMBL/GenBank/DDBJ whole genome shotgun (WGS) entry which is preliminary data.</text>
</comment>
<dbReference type="OrthoDB" id="10227195at2759"/>
<gene>
    <name evidence="1" type="ORF">OXX778_LOCUS18513</name>
</gene>
<reference evidence="1" key="1">
    <citation type="submission" date="2021-02" db="EMBL/GenBank/DDBJ databases">
        <authorList>
            <person name="Nowell W R."/>
        </authorList>
    </citation>
    <scope>NUCLEOTIDE SEQUENCE</scope>
    <source>
        <strain evidence="1">Ploen Becks lab</strain>
    </source>
</reference>
<dbReference type="Proteomes" id="UP000663879">
    <property type="component" value="Unassembled WGS sequence"/>
</dbReference>